<dbReference type="InterPro" id="IPR033704">
    <property type="entry name" value="dUTPase_trimeric"/>
</dbReference>
<dbReference type="GO" id="GO:0008829">
    <property type="term" value="F:dCTP deaminase activity"/>
    <property type="evidence" value="ECO:0007669"/>
    <property type="project" value="InterPro"/>
</dbReference>
<reference evidence="4" key="2">
    <citation type="submission" date="2021-04" db="EMBL/GenBank/DDBJ databases">
        <authorList>
            <person name="Gilroy R."/>
        </authorList>
    </citation>
    <scope>NUCLEOTIDE SEQUENCE</scope>
    <source>
        <strain evidence="4">USAMLcec3-2134</strain>
    </source>
</reference>
<evidence type="ECO:0000256" key="2">
    <source>
        <dbReference type="ARBA" id="ARBA00023080"/>
    </source>
</evidence>
<dbReference type="AlphaFoldDB" id="A0A9D2MSL3"/>
<keyword evidence="3" id="KW-1133">Transmembrane helix</keyword>
<keyword evidence="2" id="KW-0546">Nucleotide metabolism</keyword>
<dbReference type="CDD" id="cd07557">
    <property type="entry name" value="trimeric_dUTPase"/>
    <property type="match status" value="1"/>
</dbReference>
<dbReference type="Proteomes" id="UP000886883">
    <property type="component" value="Unassembled WGS sequence"/>
</dbReference>
<dbReference type="PANTHER" id="PTHR42680:SF3">
    <property type="entry name" value="DCTP DEAMINASE"/>
    <property type="match status" value="1"/>
</dbReference>
<feature type="transmembrane region" description="Helical" evidence="3">
    <location>
        <begin position="214"/>
        <end position="237"/>
    </location>
</feature>
<keyword evidence="3" id="KW-0812">Transmembrane</keyword>
<evidence type="ECO:0000313" key="4">
    <source>
        <dbReference type="EMBL" id="HJB92248.1"/>
    </source>
</evidence>
<gene>
    <name evidence="4" type="ORF">H9763_12405</name>
</gene>
<comment type="caution">
    <text evidence="4">The sequence shown here is derived from an EMBL/GenBank/DDBJ whole genome shotgun (WGS) entry which is preliminary data.</text>
</comment>
<proteinExistence type="predicted"/>
<dbReference type="InterPro" id="IPR011962">
    <property type="entry name" value="dCTP_deaminase"/>
</dbReference>
<dbReference type="InterPro" id="IPR036157">
    <property type="entry name" value="dUTPase-like_sf"/>
</dbReference>
<organism evidence="4 5">
    <name type="scientific">Candidatus Eisenbergiella merdigallinarum</name>
    <dbReference type="NCBI Taxonomy" id="2838552"/>
    <lineage>
        <taxon>Bacteria</taxon>
        <taxon>Bacillati</taxon>
        <taxon>Bacillota</taxon>
        <taxon>Clostridia</taxon>
        <taxon>Lachnospirales</taxon>
        <taxon>Lachnospiraceae</taxon>
        <taxon>Eisenbergiella</taxon>
    </lineage>
</organism>
<keyword evidence="3" id="KW-0472">Membrane</keyword>
<reference evidence="4" key="1">
    <citation type="journal article" date="2021" name="PeerJ">
        <title>Extensive microbial diversity within the chicken gut microbiome revealed by metagenomics and culture.</title>
        <authorList>
            <person name="Gilroy R."/>
            <person name="Ravi A."/>
            <person name="Getino M."/>
            <person name="Pursley I."/>
            <person name="Horton D.L."/>
            <person name="Alikhan N.F."/>
            <person name="Baker D."/>
            <person name="Gharbi K."/>
            <person name="Hall N."/>
            <person name="Watson M."/>
            <person name="Adriaenssens E.M."/>
            <person name="Foster-Nyarko E."/>
            <person name="Jarju S."/>
            <person name="Secka A."/>
            <person name="Antonio M."/>
            <person name="Oren A."/>
            <person name="Chaudhuri R.R."/>
            <person name="La Ragione R."/>
            <person name="Hildebrand F."/>
            <person name="Pallen M.J."/>
        </authorList>
    </citation>
    <scope>NUCLEOTIDE SEQUENCE</scope>
    <source>
        <strain evidence="4">USAMLcec3-2134</strain>
    </source>
</reference>
<dbReference type="Pfam" id="PF22769">
    <property type="entry name" value="DCD"/>
    <property type="match status" value="1"/>
</dbReference>
<name>A0A9D2MSL3_9FIRM</name>
<evidence type="ECO:0000313" key="5">
    <source>
        <dbReference type="Proteomes" id="UP000886883"/>
    </source>
</evidence>
<dbReference type="SUPFAM" id="SSF51283">
    <property type="entry name" value="dUTPase-like"/>
    <property type="match status" value="1"/>
</dbReference>
<keyword evidence="1" id="KW-0378">Hydrolase</keyword>
<evidence type="ECO:0000256" key="1">
    <source>
        <dbReference type="ARBA" id="ARBA00022801"/>
    </source>
</evidence>
<dbReference type="PANTHER" id="PTHR42680">
    <property type="entry name" value="DCTP DEAMINASE"/>
    <property type="match status" value="1"/>
</dbReference>
<dbReference type="EMBL" id="DWXE01000045">
    <property type="protein sequence ID" value="HJB92248.1"/>
    <property type="molecule type" value="Genomic_DNA"/>
</dbReference>
<sequence length="268" mass="30139">MILVDKNIKKYSEKKLLIKEGYDVSHVNSISYDLTIGEFVGSTTKDYDIMPGSTVMIKTKEELALPNDITGRIGGKNSLIRLGLQVDGPQYQPGHTTFAFLRVLNLSDKIISLKVGDAIAQIYFEELKEVPEKTYDRQAEASFNNETTYRGYGKYDKRYKKRIQSIQEVKDDIEGMANKIYGNVLVLMGIIVAIFSLISINSKSFSEEKLTPSYIVAMNLSMTFCIMVMLGAILVLINGWKKRCFGLIYGLIMLLLAAATIAFCIFFI</sequence>
<dbReference type="GO" id="GO:0006229">
    <property type="term" value="P:dUTP biosynthetic process"/>
    <property type="evidence" value="ECO:0007669"/>
    <property type="project" value="InterPro"/>
</dbReference>
<protein>
    <recommendedName>
        <fullName evidence="6">dUTPase-like domain-containing protein</fullName>
    </recommendedName>
</protein>
<feature type="transmembrane region" description="Helical" evidence="3">
    <location>
        <begin position="244"/>
        <end position="267"/>
    </location>
</feature>
<accession>A0A9D2MSL3</accession>
<evidence type="ECO:0008006" key="6">
    <source>
        <dbReference type="Google" id="ProtNLM"/>
    </source>
</evidence>
<dbReference type="Gene3D" id="2.70.40.10">
    <property type="match status" value="1"/>
</dbReference>
<evidence type="ECO:0000256" key="3">
    <source>
        <dbReference type="SAM" id="Phobius"/>
    </source>
</evidence>
<feature type="transmembrane region" description="Helical" evidence="3">
    <location>
        <begin position="180"/>
        <end position="202"/>
    </location>
</feature>